<name>A0A841H3D1_9BACT</name>
<dbReference type="SUPFAM" id="SSF52096">
    <property type="entry name" value="ClpP/crotonase"/>
    <property type="match status" value="1"/>
</dbReference>
<dbReference type="SMART" id="SM00245">
    <property type="entry name" value="TSPc"/>
    <property type="match status" value="1"/>
</dbReference>
<dbReference type="EMBL" id="JACHIA010000015">
    <property type="protein sequence ID" value="MBB6072510.1"/>
    <property type="molecule type" value="Genomic_DNA"/>
</dbReference>
<evidence type="ECO:0000313" key="3">
    <source>
        <dbReference type="EMBL" id="MBB6072510.1"/>
    </source>
</evidence>
<dbReference type="GO" id="GO:0030288">
    <property type="term" value="C:outer membrane-bounded periplasmic space"/>
    <property type="evidence" value="ECO:0007669"/>
    <property type="project" value="TreeGrafter"/>
</dbReference>
<evidence type="ECO:0000313" key="4">
    <source>
        <dbReference type="Proteomes" id="UP000582837"/>
    </source>
</evidence>
<dbReference type="InterPro" id="IPR029045">
    <property type="entry name" value="ClpP/crotonase-like_dom_sf"/>
</dbReference>
<dbReference type="Proteomes" id="UP000582837">
    <property type="component" value="Unassembled WGS sequence"/>
</dbReference>
<feature type="domain" description="Tail specific protease" evidence="2">
    <location>
        <begin position="210"/>
        <end position="442"/>
    </location>
</feature>
<dbReference type="Gene3D" id="3.30.750.44">
    <property type="match status" value="1"/>
</dbReference>
<dbReference type="GO" id="GO:0008236">
    <property type="term" value="F:serine-type peptidase activity"/>
    <property type="evidence" value="ECO:0007669"/>
    <property type="project" value="InterPro"/>
</dbReference>
<keyword evidence="4" id="KW-1185">Reference proteome</keyword>
<keyword evidence="1" id="KW-0732">Signal</keyword>
<evidence type="ECO:0000259" key="2">
    <source>
        <dbReference type="SMART" id="SM00245"/>
    </source>
</evidence>
<comment type="caution">
    <text evidence="3">The sequence shown here is derived from an EMBL/GenBank/DDBJ whole genome shotgun (WGS) entry which is preliminary data.</text>
</comment>
<feature type="signal peptide" evidence="1">
    <location>
        <begin position="1"/>
        <end position="24"/>
    </location>
</feature>
<dbReference type="RefSeq" id="WP_170038215.1">
    <property type="nucleotide sequence ID" value="NZ_JABDTL010000002.1"/>
</dbReference>
<evidence type="ECO:0000256" key="1">
    <source>
        <dbReference type="SAM" id="SignalP"/>
    </source>
</evidence>
<dbReference type="GO" id="GO:0006508">
    <property type="term" value="P:proteolysis"/>
    <property type="evidence" value="ECO:0007669"/>
    <property type="project" value="InterPro"/>
</dbReference>
<protein>
    <recommendedName>
        <fullName evidence="2">Tail specific protease domain-containing protein</fullName>
    </recommendedName>
</protein>
<dbReference type="GO" id="GO:0007165">
    <property type="term" value="P:signal transduction"/>
    <property type="evidence" value="ECO:0007669"/>
    <property type="project" value="TreeGrafter"/>
</dbReference>
<dbReference type="Pfam" id="PF03572">
    <property type="entry name" value="Peptidase_S41"/>
    <property type="match status" value="1"/>
</dbReference>
<dbReference type="AlphaFoldDB" id="A0A841H3D1"/>
<feature type="chain" id="PRO_5032913055" description="Tail specific protease domain-containing protein" evidence="1">
    <location>
        <begin position="25"/>
        <end position="462"/>
    </location>
</feature>
<dbReference type="InterPro" id="IPR005151">
    <property type="entry name" value="Tail-specific_protease"/>
</dbReference>
<dbReference type="PANTHER" id="PTHR32060:SF30">
    <property type="entry name" value="CARBOXY-TERMINAL PROCESSING PROTEASE CTPA"/>
    <property type="match status" value="1"/>
</dbReference>
<dbReference type="GO" id="GO:0004175">
    <property type="term" value="F:endopeptidase activity"/>
    <property type="evidence" value="ECO:0007669"/>
    <property type="project" value="TreeGrafter"/>
</dbReference>
<dbReference type="CDD" id="cd07562">
    <property type="entry name" value="Peptidase_S41_TRI"/>
    <property type="match status" value="1"/>
</dbReference>
<dbReference type="Gene3D" id="3.90.226.10">
    <property type="entry name" value="2-enoyl-CoA Hydratase, Chain A, domain 1"/>
    <property type="match status" value="1"/>
</dbReference>
<sequence>MINPISRLLIPLLLTCALAGAAHARGRPEVTGNWLVRVAGAQPFSVVLSVDEHGGVLTPRAMSRQQTIVPTSAALTGSGFVVRAAAWEREWALDVAVRGDSLRGSWSGAGQPSLPASGVRLPRETLAPLTGTAVFDSVVRVLERHFYDPGYNGADWSRLVAEARPHIAAARSDGEAYAAISGMLRAIGTSHLNFTAVPRVASPAPASLAAPTATSTSVPAAASPVVSWRILSPSMGYIRIENFGPTGDELVPEVARMDSAFAAMAVLPAIVIDLRGNEGGSVDLAYRLGQHLIATPVPAGYFVVRRGFDSRGMRTAAALDAATVPVLPSDGSVTGAMLAGAVDDAGGAAMLYMGGGLARTYTGRIAILTDGNTGSAAEAVAAILKETRGAVTVGERTAGAMLSSADVMVAPGWRLRYPAMDFRTAAGVRVEGDGVAPDVAVPSTDSAALLRAAADALRVPAP</sequence>
<proteinExistence type="predicted"/>
<reference evidence="3 4" key="1">
    <citation type="submission" date="2020-08" db="EMBL/GenBank/DDBJ databases">
        <title>Genomic Encyclopedia of Type Strains, Phase IV (KMG-IV): sequencing the most valuable type-strain genomes for metagenomic binning, comparative biology and taxonomic classification.</title>
        <authorList>
            <person name="Goeker M."/>
        </authorList>
    </citation>
    <scope>NUCLEOTIDE SEQUENCE [LARGE SCALE GENOMIC DNA]</scope>
    <source>
        <strain evidence="3 4">DSM 29007</strain>
    </source>
</reference>
<organism evidence="3 4">
    <name type="scientific">Longimicrobium terrae</name>
    <dbReference type="NCBI Taxonomy" id="1639882"/>
    <lineage>
        <taxon>Bacteria</taxon>
        <taxon>Pseudomonadati</taxon>
        <taxon>Gemmatimonadota</taxon>
        <taxon>Longimicrobiia</taxon>
        <taxon>Longimicrobiales</taxon>
        <taxon>Longimicrobiaceae</taxon>
        <taxon>Longimicrobium</taxon>
    </lineage>
</organism>
<accession>A0A841H3D1</accession>
<dbReference type="PANTHER" id="PTHR32060">
    <property type="entry name" value="TAIL-SPECIFIC PROTEASE"/>
    <property type="match status" value="1"/>
</dbReference>
<gene>
    <name evidence="3" type="ORF">HNQ61_004172</name>
</gene>